<evidence type="ECO:0000259" key="6">
    <source>
        <dbReference type="Pfam" id="PF00082"/>
    </source>
</evidence>
<dbReference type="PANTHER" id="PTHR43806">
    <property type="entry name" value="PEPTIDASE S8"/>
    <property type="match status" value="1"/>
</dbReference>
<dbReference type="InterPro" id="IPR050131">
    <property type="entry name" value="Peptidase_S8_subtilisin-like"/>
</dbReference>
<feature type="active site" description="Charge relay system" evidence="5">
    <location>
        <position position="323"/>
    </location>
</feature>
<dbReference type="PRINTS" id="PR00723">
    <property type="entry name" value="SUBTILISIN"/>
</dbReference>
<accession>A0A1S1N150</accession>
<feature type="domain" description="Peptidase S8/S53" evidence="6">
    <location>
        <begin position="108"/>
        <end position="371"/>
    </location>
</feature>
<dbReference type="GO" id="GO:0004252">
    <property type="term" value="F:serine-type endopeptidase activity"/>
    <property type="evidence" value="ECO:0007669"/>
    <property type="project" value="UniProtKB-UniRule"/>
</dbReference>
<organism evidence="7 8">
    <name type="scientific">Pseudoalteromonas amylolytica</name>
    <dbReference type="NCBI Taxonomy" id="1859457"/>
    <lineage>
        <taxon>Bacteria</taxon>
        <taxon>Pseudomonadati</taxon>
        <taxon>Pseudomonadota</taxon>
        <taxon>Gammaproteobacteria</taxon>
        <taxon>Alteromonadales</taxon>
        <taxon>Pseudoalteromonadaceae</taxon>
        <taxon>Pseudoalteromonas</taxon>
    </lineage>
</organism>
<dbReference type="InterPro" id="IPR000209">
    <property type="entry name" value="Peptidase_S8/S53_dom"/>
</dbReference>
<dbReference type="Pfam" id="PF11617">
    <property type="entry name" value="Cu-binding_MopE"/>
    <property type="match status" value="1"/>
</dbReference>
<dbReference type="PROSITE" id="PS00138">
    <property type="entry name" value="SUBTILASE_SER"/>
    <property type="match status" value="1"/>
</dbReference>
<reference evidence="7 8" key="1">
    <citation type="submission" date="2016-09" db="EMBL/GenBank/DDBJ databases">
        <title>Pseudoalteromonas amylolytica sp. nov., isolated from the surface seawater.</title>
        <authorList>
            <person name="Wu Y.-H."/>
            <person name="Cheng H."/>
            <person name="Jin X.-B."/>
            <person name="Wang C.-S."/>
            <person name="Xu X.-W."/>
        </authorList>
    </citation>
    <scope>NUCLEOTIDE SEQUENCE [LARGE SCALE GENOMIC DNA]</scope>
    <source>
        <strain evidence="7 8">JW1</strain>
    </source>
</reference>
<comment type="similarity">
    <text evidence="1 5">Belongs to the peptidase S8 family.</text>
</comment>
<dbReference type="InterPro" id="IPR015500">
    <property type="entry name" value="Peptidase_S8_subtilisin-rel"/>
</dbReference>
<keyword evidence="4 5" id="KW-0720">Serine protease</keyword>
<dbReference type="SUPFAM" id="SSF52743">
    <property type="entry name" value="Subtilisin-like"/>
    <property type="match status" value="1"/>
</dbReference>
<comment type="caution">
    <text evidence="7">The sequence shown here is derived from an EMBL/GenBank/DDBJ whole genome shotgun (WGS) entry which is preliminary data.</text>
</comment>
<dbReference type="STRING" id="1859457.BET10_05990"/>
<proteinExistence type="inferred from homology"/>
<evidence type="ECO:0000256" key="1">
    <source>
        <dbReference type="ARBA" id="ARBA00011073"/>
    </source>
</evidence>
<evidence type="ECO:0000256" key="2">
    <source>
        <dbReference type="ARBA" id="ARBA00022670"/>
    </source>
</evidence>
<dbReference type="InterPro" id="IPR036852">
    <property type="entry name" value="Peptidase_S8/S53_dom_sf"/>
</dbReference>
<dbReference type="Pfam" id="PF00082">
    <property type="entry name" value="Peptidase_S8"/>
    <property type="match status" value="1"/>
</dbReference>
<evidence type="ECO:0000313" key="7">
    <source>
        <dbReference type="EMBL" id="OHU92329.1"/>
    </source>
</evidence>
<dbReference type="AlphaFoldDB" id="A0A1S1N150"/>
<dbReference type="PROSITE" id="PS51892">
    <property type="entry name" value="SUBTILASE"/>
    <property type="match status" value="1"/>
</dbReference>
<gene>
    <name evidence="7" type="ORF">BET10_05990</name>
</gene>
<evidence type="ECO:0000313" key="8">
    <source>
        <dbReference type="Proteomes" id="UP000179786"/>
    </source>
</evidence>
<dbReference type="GO" id="GO:0006508">
    <property type="term" value="P:proteolysis"/>
    <property type="evidence" value="ECO:0007669"/>
    <property type="project" value="UniProtKB-KW"/>
</dbReference>
<sequence>MLVGVVLPLAAAANVQYRSSEIVVAGPVTDSSLNVLSYYPKSNLSIVSVAKGKELDKAKKMRLKGSRAHVNVLVNKFAMPNDPYLSYQWNWQNIGAYGGWDISTGGTSTVAVLDTGLASGGSDGVGCVVAPYNVYDPMNYPEDGDGHGTHVSGTIAQSTNNGIGVAGLAYGACIMPVKVLDDSGSGSMAAIAEGIYHAVDSGADVINLSLGVSARYRITSDPILDPALEYAASNNVIVIGASGNDGSRKNISYPASHSSVIAVGATDANDQVTRYSNRGDMLDLVAPGGDTSVDSNGDGYADGILQEAKIGGSWGYYFFQGTSMATPHVAALSAMLISNGTTSTPVDVKAAMQQTAVDLYDTGWDKTSGAGLINVPAALNWQPGIVNPPPMCTDADNDGVCVEEGDCDDNNASVYPGANDTRGKKSRDGIDNDCNGIIDG</sequence>
<dbReference type="InterPro" id="IPR021655">
    <property type="entry name" value="Put_metal-bd"/>
</dbReference>
<protein>
    <submittedName>
        <fullName evidence="7">Serine proteinase</fullName>
    </submittedName>
</protein>
<keyword evidence="8" id="KW-1185">Reference proteome</keyword>
<evidence type="ECO:0000256" key="3">
    <source>
        <dbReference type="ARBA" id="ARBA00022801"/>
    </source>
</evidence>
<feature type="active site" description="Charge relay system" evidence="5">
    <location>
        <position position="147"/>
    </location>
</feature>
<evidence type="ECO:0000256" key="5">
    <source>
        <dbReference type="PROSITE-ProRule" id="PRU01240"/>
    </source>
</evidence>
<dbReference type="InterPro" id="IPR023828">
    <property type="entry name" value="Peptidase_S8_Ser-AS"/>
</dbReference>
<dbReference type="PANTHER" id="PTHR43806:SF11">
    <property type="entry name" value="CEREVISIN-RELATED"/>
    <property type="match status" value="1"/>
</dbReference>
<keyword evidence="3 5" id="KW-0378">Hydrolase</keyword>
<evidence type="ECO:0000256" key="4">
    <source>
        <dbReference type="ARBA" id="ARBA00022825"/>
    </source>
</evidence>
<dbReference type="Proteomes" id="UP000179786">
    <property type="component" value="Unassembled WGS sequence"/>
</dbReference>
<name>A0A1S1N150_9GAMM</name>
<dbReference type="EMBL" id="MKJU01000018">
    <property type="protein sequence ID" value="OHU92329.1"/>
    <property type="molecule type" value="Genomic_DNA"/>
</dbReference>
<feature type="active site" description="Charge relay system" evidence="5">
    <location>
        <position position="114"/>
    </location>
</feature>
<dbReference type="Gene3D" id="3.40.50.200">
    <property type="entry name" value="Peptidase S8/S53 domain"/>
    <property type="match status" value="1"/>
</dbReference>
<keyword evidence="2 5" id="KW-0645">Protease</keyword>